<reference evidence="4 5" key="1">
    <citation type="journal article" date="2016" name="Environ. Microbiol.">
        <title>Genomic resolution of a cold subsurface aquifer community provides metabolic insights for novel microbes adapted to high CO concentrations.</title>
        <authorList>
            <person name="Probst A.J."/>
            <person name="Castelle C.J."/>
            <person name="Singh A."/>
            <person name="Brown C.T."/>
            <person name="Anantharaman K."/>
            <person name="Sharon I."/>
            <person name="Hug L.A."/>
            <person name="Burstein D."/>
            <person name="Emerson J.B."/>
            <person name="Thomas B.C."/>
            <person name="Banfield J.F."/>
        </authorList>
    </citation>
    <scope>NUCLEOTIDE SEQUENCE [LARGE SCALE GENOMIC DNA]</scope>
    <source>
        <strain evidence="4">CG1_02_47_685</strain>
    </source>
</reference>
<feature type="transmembrane region" description="Helical" evidence="2">
    <location>
        <begin position="987"/>
        <end position="1007"/>
    </location>
</feature>
<comment type="caution">
    <text evidence="4">The sequence shown here is derived from an EMBL/GenBank/DDBJ whole genome shotgun (WGS) entry which is preliminary data.</text>
</comment>
<evidence type="ECO:0000313" key="4">
    <source>
        <dbReference type="EMBL" id="OIO32743.1"/>
    </source>
</evidence>
<feature type="region of interest" description="Disordered" evidence="1">
    <location>
        <begin position="107"/>
        <end position="152"/>
    </location>
</feature>
<sequence length="1028" mass="110098">MFFHSLTRNTRANSFRWRIIGGILIVSLLSIRFPMPIVLADDANDQTAVVDTVDQSNDAPLAKTASETSAIIETGNAMSEAEIANTVNTNTTDTDSAVVDDDASFIPAEEAVETTPDISSDTIPTEDTASVSSLSDESAETSPESPDNNTVVSNENDAILENTVESSAQTGGNEASGAGISSVTTGNAFAGANIINVINTNVLNSTGLLLLLNNFFNVTDDFDLRNIYFPSTSADPVIENSEGAFEAEDEPCDPDVCAQSSTIASKNINTAQIINDVVVRANTGQNMATSDNATIDTGNAYVGANVVNIANTNIVDSNYLILEINNFDDWFGDFVFPSSGALNGLFGFGNSNAAEQDEDTANISNANDAIVTNNVTTNALTGGNEITGAGDGSDVRTGNAVASANIENIVNQNIFNTDSFLVIFRIHGNWIGNIFGSPNGLAWQETPGGIMLFNGDFSENSANSKKNAVTNVNNDVKNNNLANITNNVNVYALTGDNKVAGANSLINTGNAYAAANIVNVANANIVGKNWVLAIVNIFGNWTGNVAFGKPDLWIGGMVETKKYPVDPGTWMKYRFTVVNRGDADATDVSVIDTLDLRHLKYRKPANAELRGDTIVWHIGTIVPGGTVELELDAQVTSGNIPNGTMTIDNTVTATSAENDQNNADNREMVIFDVYKPSAISWTDVILTPDPHLFVVKTNNTTGPITASSTVDYTITIKNKGGSAYHSVVVDTLKNEKGDVINEEVWDLGEIVPNEEITVDYSIFFTASTTPGGYTNTAQVHAIGRNASLDPFYGWFADSEVTTSTITILGNPPMTFFGETPWSNATSVVMENATPPTRSIIAQNTILTKNINSTYALLEKPFRGIQVMKGDSATIEDGGNDEISVTEFDPSEVCSLEKPDPRPNSFADLMLALGLGDLAKGDGGGTNGAFVYLALTYLILYLLYSTYREEAHRRLFYDLDSPQGIAALFANGTTLAYIIASITGITEALTPLVMINIMLISTVFFFNYHDELSRYFSRMAAFVRFTSFL</sequence>
<dbReference type="Proteomes" id="UP000183206">
    <property type="component" value="Unassembled WGS sequence"/>
</dbReference>
<feature type="transmembrane region" description="Helical" evidence="2">
    <location>
        <begin position="927"/>
        <end position="943"/>
    </location>
</feature>
<feature type="compositionally biased region" description="Polar residues" evidence="1">
    <location>
        <begin position="116"/>
        <end position="152"/>
    </location>
</feature>
<dbReference type="EMBL" id="MNVO01000027">
    <property type="protein sequence ID" value="OIO32743.1"/>
    <property type="molecule type" value="Genomic_DNA"/>
</dbReference>
<gene>
    <name evidence="4" type="ORF">AUJ44_01585</name>
</gene>
<evidence type="ECO:0000313" key="5">
    <source>
        <dbReference type="Proteomes" id="UP000183206"/>
    </source>
</evidence>
<proteinExistence type="predicted"/>
<evidence type="ECO:0000256" key="1">
    <source>
        <dbReference type="SAM" id="MobiDB-lite"/>
    </source>
</evidence>
<dbReference type="Gene3D" id="2.60.40.10">
    <property type="entry name" value="Immunoglobulins"/>
    <property type="match status" value="2"/>
</dbReference>
<dbReference type="STRING" id="1805282.AUJ44_01585"/>
<dbReference type="Pfam" id="PF01345">
    <property type="entry name" value="DUF11"/>
    <property type="match status" value="1"/>
</dbReference>
<evidence type="ECO:0000256" key="2">
    <source>
        <dbReference type="SAM" id="Phobius"/>
    </source>
</evidence>
<feature type="transmembrane region" description="Helical" evidence="2">
    <location>
        <begin position="964"/>
        <end position="981"/>
    </location>
</feature>
<keyword evidence="2" id="KW-0812">Transmembrane</keyword>
<dbReference type="AlphaFoldDB" id="A0A1J4VEX5"/>
<feature type="domain" description="DUF11" evidence="3">
    <location>
        <begin position="563"/>
        <end position="667"/>
    </location>
</feature>
<accession>A0A1J4VEX5</accession>
<evidence type="ECO:0000259" key="3">
    <source>
        <dbReference type="Pfam" id="PF01345"/>
    </source>
</evidence>
<keyword evidence="2" id="KW-1133">Transmembrane helix</keyword>
<protein>
    <recommendedName>
        <fullName evidence="3">DUF11 domain-containing protein</fullName>
    </recommendedName>
</protein>
<name>A0A1J4VEX5_9BACT</name>
<organism evidence="4 5">
    <name type="scientific">Candidatus Nomurabacteria bacterium CG1_02_47_685</name>
    <dbReference type="NCBI Taxonomy" id="1805282"/>
    <lineage>
        <taxon>Bacteria</taxon>
        <taxon>Candidatus Nomuraibacteriota</taxon>
    </lineage>
</organism>
<keyword evidence="2" id="KW-0472">Membrane</keyword>
<dbReference type="InterPro" id="IPR013783">
    <property type="entry name" value="Ig-like_fold"/>
</dbReference>
<dbReference type="InterPro" id="IPR001434">
    <property type="entry name" value="OmcB-like_DUF11"/>
</dbReference>